<reference evidence="1 2" key="1">
    <citation type="submission" date="2016-11" db="EMBL/GenBank/DDBJ databases">
        <authorList>
            <person name="Jaros S."/>
            <person name="Januszkiewicz K."/>
            <person name="Wedrychowicz H."/>
        </authorList>
    </citation>
    <scope>NUCLEOTIDE SEQUENCE [LARGE SCALE GENOMIC DNA]</scope>
    <source>
        <strain evidence="1 2">DSM 15930</strain>
    </source>
</reference>
<keyword evidence="2" id="KW-1185">Reference proteome</keyword>
<organism evidence="1 2">
    <name type="scientific">Anaerosporobacter mobilis DSM 15930</name>
    <dbReference type="NCBI Taxonomy" id="1120996"/>
    <lineage>
        <taxon>Bacteria</taxon>
        <taxon>Bacillati</taxon>
        <taxon>Bacillota</taxon>
        <taxon>Clostridia</taxon>
        <taxon>Lachnospirales</taxon>
        <taxon>Lachnospiraceae</taxon>
        <taxon>Anaerosporobacter</taxon>
    </lineage>
</organism>
<dbReference type="EMBL" id="FRCP01000005">
    <property type="protein sequence ID" value="SHL98322.1"/>
    <property type="molecule type" value="Genomic_DNA"/>
</dbReference>
<evidence type="ECO:0000313" key="2">
    <source>
        <dbReference type="Proteomes" id="UP000184038"/>
    </source>
</evidence>
<dbReference type="STRING" id="1120996.SAMN02746066_00367"/>
<dbReference type="RefSeq" id="WP_330393721.1">
    <property type="nucleotide sequence ID" value="NZ_FRCP01000005.1"/>
</dbReference>
<dbReference type="AlphaFoldDB" id="A0A1M7F2K1"/>
<sequence length="93" mass="10527">MGNAYDILFVCHIPSEVEEYESKRGVIIKTEFFCKESGKTRTDDADMMPLVKEKLDGDLQRQIKDSIRKTQGSVFKRKGKTGTIITNAGNQLK</sequence>
<accession>A0A1M7F2K1</accession>
<gene>
    <name evidence="1" type="ORF">SAMN02746066_00367</name>
</gene>
<dbReference type="Proteomes" id="UP000184038">
    <property type="component" value="Unassembled WGS sequence"/>
</dbReference>
<protein>
    <submittedName>
        <fullName evidence="1">Uncharacterized protein</fullName>
    </submittedName>
</protein>
<name>A0A1M7F2K1_9FIRM</name>
<proteinExistence type="predicted"/>
<evidence type="ECO:0000313" key="1">
    <source>
        <dbReference type="EMBL" id="SHL98322.1"/>
    </source>
</evidence>